<evidence type="ECO:0000313" key="2">
    <source>
        <dbReference type="EMBL" id="MDW3126851.1"/>
    </source>
</evidence>
<gene>
    <name evidence="2" type="ORF">RS890_07110</name>
</gene>
<evidence type="ECO:0000256" key="1">
    <source>
        <dbReference type="SAM" id="MobiDB-lite"/>
    </source>
</evidence>
<proteinExistence type="predicted"/>
<dbReference type="Gene3D" id="2.70.98.10">
    <property type="match status" value="2"/>
</dbReference>
<dbReference type="Proteomes" id="UP001277803">
    <property type="component" value="Unassembled WGS sequence"/>
</dbReference>
<dbReference type="EMBL" id="JAWLRA010000032">
    <property type="protein sequence ID" value="MDW3126851.1"/>
    <property type="molecule type" value="Genomic_DNA"/>
</dbReference>
<organism evidence="2 3">
    <name type="scientific">Bifidobacterium longum</name>
    <dbReference type="NCBI Taxonomy" id="216816"/>
    <lineage>
        <taxon>Bacteria</taxon>
        <taxon>Bacillati</taxon>
        <taxon>Actinomycetota</taxon>
        <taxon>Actinomycetes</taxon>
        <taxon>Bifidobacteriales</taxon>
        <taxon>Bifidobacteriaceae</taxon>
        <taxon>Bifidobacterium</taxon>
    </lineage>
</organism>
<dbReference type="GO" id="GO:0030246">
    <property type="term" value="F:carbohydrate binding"/>
    <property type="evidence" value="ECO:0007669"/>
    <property type="project" value="InterPro"/>
</dbReference>
<accession>A0AB35SB90</accession>
<sequence length="122" mass="14182">MTSTEHSTRADMLAHMGSLQQAAYVRPIEYQEGRAHGLKAIEVKNGPLRFVSMADRALDVCQFEYRGENLVLRRTITSVYGRPSITVEDEVTNESFRDEPPRKRVPARARRRREWPQLRRRG</sequence>
<feature type="region of interest" description="Disordered" evidence="1">
    <location>
        <begin position="91"/>
        <end position="122"/>
    </location>
</feature>
<evidence type="ECO:0000313" key="3">
    <source>
        <dbReference type="Proteomes" id="UP001277803"/>
    </source>
</evidence>
<feature type="compositionally biased region" description="Basic residues" evidence="1">
    <location>
        <begin position="103"/>
        <end position="122"/>
    </location>
</feature>
<protein>
    <submittedName>
        <fullName evidence="2">Uncharacterized protein</fullName>
    </submittedName>
</protein>
<dbReference type="AlphaFoldDB" id="A0AB35SB90"/>
<comment type="caution">
    <text evidence="2">The sequence shown here is derived from an EMBL/GenBank/DDBJ whole genome shotgun (WGS) entry which is preliminary data.</text>
</comment>
<name>A0AB35SB90_BIFLN</name>
<dbReference type="RefSeq" id="WP_186289917.1">
    <property type="nucleotide sequence ID" value="NZ_CACRSV010000002.1"/>
</dbReference>
<reference evidence="2" key="1">
    <citation type="submission" date="2023-10" db="EMBL/GenBank/DDBJ databases">
        <title>Rapid discrimination of Bifidobacterium longum Subspecies based on MALDI-TOF MS and Machine Learning.</title>
        <authorList>
            <person name="Chen J."/>
        </authorList>
    </citation>
    <scope>NUCLEOTIDE SEQUENCE</scope>
    <source>
        <strain evidence="2">YGMCC0039</strain>
    </source>
</reference>
<dbReference type="InterPro" id="IPR014718">
    <property type="entry name" value="GH-type_carb-bd"/>
</dbReference>